<sequence>MPLDPAEKRSTAESRAEDYRHKSSDGVNTLCALLDITSAQDKDQVRDLITHDPLISSLWDRFNIISYAAPLKALTVDELEFIEKLKKTGELEKLMAAAEMSSSSVTFDQLRDAISDMDQFTDAIEKQLATHQAHIARQIAALRAGGTWVDQRSTMEETKKLALLEEKHKLEEEAKEKEEQIKRHADTLANLLRTDQENHVCDGDCHHQRYSLPVQVQPYPWTESPTPYDTLLKKLQALGWELNPGSKGNSEIMEAARYYASEEVYVHVRNCRVSLNTAFREAAQTYNSSAPVVHEYNQAIEAEMLAILEEIQSLWEEVVPVAHMAAEKQLLGPILKRFNLNEERRSLQQDVICDYICACLDFMNERLQILARRLGVAVYHHQSLVMTYNYARKFVLKSPSSQKTAEVNISKALRSDGAEPKSTPLEALTRKLQSLGLPRIPLNNPIKAPATQVTKLNEFVNQRAAKGDETLLRVHKMYEDTVRRTLDDVSLASRMAQDAVVAESLIDWRSRGAALQDAQTEESIAALQKESEEIESLLAKLKLPGTGNIAKMLRPALLRALRHLEIGDECSCDRDSRKTSMTCTKCVQSVNAVKLIQQWGELPEFKSM</sequence>
<feature type="coiled-coil region" evidence="1">
    <location>
        <begin position="160"/>
        <end position="194"/>
    </location>
</feature>
<gene>
    <name evidence="3" type="ORF">PG999_011653</name>
</gene>
<keyword evidence="4" id="KW-1185">Reference proteome</keyword>
<dbReference type="EMBL" id="JAQQWP010000009">
    <property type="protein sequence ID" value="KAK8101279.1"/>
    <property type="molecule type" value="Genomic_DNA"/>
</dbReference>
<evidence type="ECO:0000313" key="4">
    <source>
        <dbReference type="Proteomes" id="UP001392437"/>
    </source>
</evidence>
<comment type="caution">
    <text evidence="3">The sequence shown here is derived from an EMBL/GenBank/DDBJ whole genome shotgun (WGS) entry which is preliminary data.</text>
</comment>
<organism evidence="3 4">
    <name type="scientific">Apiospora kogelbergensis</name>
    <dbReference type="NCBI Taxonomy" id="1337665"/>
    <lineage>
        <taxon>Eukaryota</taxon>
        <taxon>Fungi</taxon>
        <taxon>Dikarya</taxon>
        <taxon>Ascomycota</taxon>
        <taxon>Pezizomycotina</taxon>
        <taxon>Sordariomycetes</taxon>
        <taxon>Xylariomycetidae</taxon>
        <taxon>Amphisphaeriales</taxon>
        <taxon>Apiosporaceae</taxon>
        <taxon>Apiospora</taxon>
    </lineage>
</organism>
<keyword evidence="1" id="KW-0175">Coiled coil</keyword>
<evidence type="ECO:0000256" key="2">
    <source>
        <dbReference type="SAM" id="MobiDB-lite"/>
    </source>
</evidence>
<reference evidence="3 4" key="1">
    <citation type="submission" date="2023-01" db="EMBL/GenBank/DDBJ databases">
        <title>Analysis of 21 Apiospora genomes using comparative genomics revels a genus with tremendous synthesis potential of carbohydrate active enzymes and secondary metabolites.</title>
        <authorList>
            <person name="Sorensen T."/>
        </authorList>
    </citation>
    <scope>NUCLEOTIDE SEQUENCE [LARGE SCALE GENOMIC DNA]</scope>
    <source>
        <strain evidence="3 4">CBS 117206</strain>
    </source>
</reference>
<name>A0AAW0QNR0_9PEZI</name>
<feature type="region of interest" description="Disordered" evidence="2">
    <location>
        <begin position="1"/>
        <end position="21"/>
    </location>
</feature>
<dbReference type="Proteomes" id="UP001392437">
    <property type="component" value="Unassembled WGS sequence"/>
</dbReference>
<evidence type="ECO:0000256" key="1">
    <source>
        <dbReference type="SAM" id="Coils"/>
    </source>
</evidence>
<accession>A0AAW0QNR0</accession>
<proteinExistence type="predicted"/>
<dbReference type="AlphaFoldDB" id="A0AAW0QNR0"/>
<protein>
    <submittedName>
        <fullName evidence="3">Uncharacterized protein</fullName>
    </submittedName>
</protein>
<evidence type="ECO:0000313" key="3">
    <source>
        <dbReference type="EMBL" id="KAK8101279.1"/>
    </source>
</evidence>